<feature type="compositionally biased region" description="Polar residues" evidence="1">
    <location>
        <begin position="39"/>
        <end position="62"/>
    </location>
</feature>
<accession>A0AB39KQ10</accession>
<feature type="compositionally biased region" description="Basic and acidic residues" evidence="1">
    <location>
        <begin position="20"/>
        <end position="33"/>
    </location>
</feature>
<proteinExistence type="predicted"/>
<organism evidence="2">
    <name type="scientific">Caulobacter sp. 73W</name>
    <dbReference type="NCBI Taxonomy" id="3161137"/>
    <lineage>
        <taxon>Bacteria</taxon>
        <taxon>Pseudomonadati</taxon>
        <taxon>Pseudomonadota</taxon>
        <taxon>Alphaproteobacteria</taxon>
        <taxon>Caulobacterales</taxon>
        <taxon>Caulobacteraceae</taxon>
        <taxon>Caulobacter</taxon>
    </lineage>
</organism>
<dbReference type="RefSeq" id="WP_277787883.1">
    <property type="nucleotide sequence ID" value="NZ_CP158375.1"/>
</dbReference>
<dbReference type="AlphaFoldDB" id="A0AB39KQ10"/>
<gene>
    <name evidence="2" type="ORF">ABOZ73_14240</name>
</gene>
<dbReference type="EMBL" id="CP158375">
    <property type="protein sequence ID" value="XDO95941.1"/>
    <property type="molecule type" value="Genomic_DNA"/>
</dbReference>
<evidence type="ECO:0000256" key="1">
    <source>
        <dbReference type="SAM" id="MobiDB-lite"/>
    </source>
</evidence>
<feature type="region of interest" description="Disordered" evidence="1">
    <location>
        <begin position="1"/>
        <end position="62"/>
    </location>
</feature>
<protein>
    <recommendedName>
        <fullName evidence="3">Catalase</fullName>
    </recommendedName>
</protein>
<sequence>MSKQPPIPPEQRSVAGGDEPQLRDAKAPHDSAAERSGVNPDQQGQTANTRQNTTAHLSTQDR</sequence>
<name>A0AB39KQ10_9CAUL</name>
<reference evidence="2" key="1">
    <citation type="submission" date="2024-06" db="EMBL/GenBank/DDBJ databases">
        <title>Caulobacter inopinatus, sp. nov.</title>
        <authorList>
            <person name="Donachie S.P."/>
        </authorList>
    </citation>
    <scope>NUCLEOTIDE SEQUENCE</scope>
    <source>
        <strain evidence="2">73W</strain>
    </source>
</reference>
<evidence type="ECO:0008006" key="3">
    <source>
        <dbReference type="Google" id="ProtNLM"/>
    </source>
</evidence>
<evidence type="ECO:0000313" key="2">
    <source>
        <dbReference type="EMBL" id="XDO95941.1"/>
    </source>
</evidence>